<keyword evidence="3" id="KW-1185">Reference proteome</keyword>
<evidence type="ECO:0000313" key="3">
    <source>
        <dbReference type="Proteomes" id="UP001594351"/>
    </source>
</evidence>
<protein>
    <submittedName>
        <fullName evidence="2">DUF3179 domain-containing (Seleno)protein</fullName>
    </submittedName>
</protein>
<dbReference type="Proteomes" id="UP001594351">
    <property type="component" value="Unassembled WGS sequence"/>
</dbReference>
<keyword evidence="1" id="KW-0812">Transmembrane</keyword>
<feature type="transmembrane region" description="Helical" evidence="1">
    <location>
        <begin position="12"/>
        <end position="39"/>
    </location>
</feature>
<keyword evidence="1" id="KW-0472">Membrane</keyword>
<dbReference type="InterPro" id="IPR021516">
    <property type="entry name" value="DUF3179"/>
</dbReference>
<accession>A0ABV6Z1A1</accession>
<evidence type="ECO:0000256" key="1">
    <source>
        <dbReference type="SAM" id="Phobius"/>
    </source>
</evidence>
<dbReference type="Pfam" id="PF11376">
    <property type="entry name" value="DUF3179"/>
    <property type="match status" value="1"/>
</dbReference>
<name>A0ABV6Z1A1_UNCC1</name>
<sequence>MKSLIENVLKICLTRHFIVFLLGLVFGAVICGAAVYNLLSDTHKIEHPPGTRPHRASKSTLRRMRVYVLPLNNPDVVPGREADHMQPDDIVIGIVVVGQARAYPWWILSNYHVANDTVVGHTAVYVALCELCSGSAAFSPVLEELVGPLSFQITGIAAGTFQISDFQTQSQWHPFTGICVGGALAGRRLQRIPSVMTRWELWQRQQPETDVIYASSKMRQREHGARATQIGHPDMFRAAAPGFNDHRLATNELIYGLRGAREGSGLAFLLRDLKKHDHIETTWEGLPVLIFLREDYQVMAYVRELETGVLSFDSLGKETLEFRDQTGTIWNMWGEAISGPNAGEKLRPVGGYLTEWYEWATGCLDTEIFSVK</sequence>
<organism evidence="2 3">
    <name type="scientific">candidate division CSSED10-310 bacterium</name>
    <dbReference type="NCBI Taxonomy" id="2855610"/>
    <lineage>
        <taxon>Bacteria</taxon>
        <taxon>Bacteria division CSSED10-310</taxon>
    </lineage>
</organism>
<evidence type="ECO:0000313" key="2">
    <source>
        <dbReference type="EMBL" id="MFC1852088.1"/>
    </source>
</evidence>
<dbReference type="EMBL" id="JBHPBY010000264">
    <property type="protein sequence ID" value="MFC1852088.1"/>
    <property type="molecule type" value="Genomic_DNA"/>
</dbReference>
<keyword evidence="1" id="KW-1133">Transmembrane helix</keyword>
<reference evidence="2 3" key="1">
    <citation type="submission" date="2024-09" db="EMBL/GenBank/DDBJ databases">
        <title>Laminarin stimulates single cell rates of sulfate reduction while oxygen inhibits transcriptomic activity in coastal marine sediment.</title>
        <authorList>
            <person name="Lindsay M."/>
            <person name="Orcutt B."/>
            <person name="Emerson D."/>
            <person name="Stepanauskas R."/>
            <person name="D'Angelo T."/>
        </authorList>
    </citation>
    <scope>NUCLEOTIDE SEQUENCE [LARGE SCALE GENOMIC DNA]</scope>
    <source>
        <strain evidence="2">SAG AM-311-K15</strain>
    </source>
</reference>
<gene>
    <name evidence="2" type="ORF">ACFL27_17990</name>
</gene>
<proteinExistence type="predicted"/>
<comment type="caution">
    <text evidence="2">The sequence shown here is derived from an EMBL/GenBank/DDBJ whole genome shotgun (WGS) entry which is preliminary data.</text>
</comment>